<gene>
    <name evidence="2" type="ORF">AB1207_18955</name>
</gene>
<dbReference type="EMBL" id="JBFNQN010000014">
    <property type="protein sequence ID" value="MEW9266834.1"/>
    <property type="molecule type" value="Genomic_DNA"/>
</dbReference>
<name>A0ABV3PB16_9ACTN</name>
<feature type="transmembrane region" description="Helical" evidence="1">
    <location>
        <begin position="158"/>
        <end position="177"/>
    </location>
</feature>
<keyword evidence="1" id="KW-0472">Membrane</keyword>
<proteinExistence type="predicted"/>
<evidence type="ECO:0000256" key="1">
    <source>
        <dbReference type="SAM" id="Phobius"/>
    </source>
</evidence>
<protein>
    <submittedName>
        <fullName evidence="2">Rhomboid-like protein</fullName>
    </submittedName>
</protein>
<feature type="transmembrane region" description="Helical" evidence="1">
    <location>
        <begin position="135"/>
        <end position="153"/>
    </location>
</feature>
<feature type="transmembrane region" description="Helical" evidence="1">
    <location>
        <begin position="64"/>
        <end position="91"/>
    </location>
</feature>
<accession>A0ABV3PB16</accession>
<evidence type="ECO:0000313" key="2">
    <source>
        <dbReference type="EMBL" id="MEW9266834.1"/>
    </source>
</evidence>
<dbReference type="RefSeq" id="WP_367639973.1">
    <property type="nucleotide sequence ID" value="NZ_JBFNQN010000014.1"/>
</dbReference>
<keyword evidence="1" id="KW-0812">Transmembrane</keyword>
<dbReference type="Pfam" id="PF20401">
    <property type="entry name" value="Rhomboid_2"/>
    <property type="match status" value="1"/>
</dbReference>
<comment type="caution">
    <text evidence="2">The sequence shown here is derived from an EMBL/GenBank/DDBJ whole genome shotgun (WGS) entry which is preliminary data.</text>
</comment>
<feature type="transmembrane region" description="Helical" evidence="1">
    <location>
        <begin position="98"/>
        <end position="123"/>
    </location>
</feature>
<evidence type="ECO:0000313" key="3">
    <source>
        <dbReference type="Proteomes" id="UP001555826"/>
    </source>
</evidence>
<feature type="transmembrane region" description="Helical" evidence="1">
    <location>
        <begin position="20"/>
        <end position="37"/>
    </location>
</feature>
<organism evidence="2 3">
    <name type="scientific">Kineococcus endophyticus</name>
    <dbReference type="NCBI Taxonomy" id="1181883"/>
    <lineage>
        <taxon>Bacteria</taxon>
        <taxon>Bacillati</taxon>
        <taxon>Actinomycetota</taxon>
        <taxon>Actinomycetes</taxon>
        <taxon>Kineosporiales</taxon>
        <taxon>Kineosporiaceae</taxon>
        <taxon>Kineococcus</taxon>
    </lineage>
</organism>
<keyword evidence="3" id="KW-1185">Reference proteome</keyword>
<dbReference type="InterPro" id="IPR046862">
    <property type="entry name" value="Rhomboid_2"/>
</dbReference>
<reference evidence="2 3" key="1">
    <citation type="submission" date="2024-07" db="EMBL/GenBank/DDBJ databases">
        <authorList>
            <person name="Thanompreechachai J."/>
            <person name="Duangmal K."/>
        </authorList>
    </citation>
    <scope>NUCLEOTIDE SEQUENCE [LARGE SCALE GENOMIC DNA]</scope>
    <source>
        <strain evidence="2 3">KCTC 19886</strain>
    </source>
</reference>
<feature type="transmembrane region" description="Helical" evidence="1">
    <location>
        <begin position="183"/>
        <end position="201"/>
    </location>
</feature>
<keyword evidence="1" id="KW-1133">Transmembrane helix</keyword>
<dbReference type="Proteomes" id="UP001555826">
    <property type="component" value="Unassembled WGS sequence"/>
</dbReference>
<sequence length="226" mass="23335">MPTLQRWRGRVHGVPRGVDLAVLYVLVVLGVFVALHTQSHPDRARFVQESSTNLVNLRRSPFRVIVLSSVVVPGKAGLLILVPLAAGLVLVQRWLGRAATVVAFGFGHVGATLVVATVLAAGLTHGRLDPSVARAPDVGVSYGLACLLGLLVARVPRWARLPTSLLPLAGLVAVLLAEPDFTALGHIVALVIGFGLAVLVHRGAEPVARSRPAGTGAGAGAGAVAD</sequence>